<proteinExistence type="predicted"/>
<accession>A0A2Z5FV09</accession>
<dbReference type="InterPro" id="IPR008983">
    <property type="entry name" value="Tumour_necrosis_fac-like_dom"/>
</dbReference>
<dbReference type="SUPFAM" id="SSF81296">
    <property type="entry name" value="E set domains"/>
    <property type="match status" value="1"/>
</dbReference>
<evidence type="ECO:0000259" key="3">
    <source>
        <dbReference type="Pfam" id="PF01833"/>
    </source>
</evidence>
<name>A0A2Z5FV09_9BACT</name>
<dbReference type="EMBL" id="CP030840">
    <property type="protein sequence ID" value="AXC10246.1"/>
    <property type="molecule type" value="Genomic_DNA"/>
</dbReference>
<keyword evidence="5" id="KW-1185">Reference proteome</keyword>
<dbReference type="GO" id="GO:0030020">
    <property type="term" value="F:extracellular matrix structural constituent conferring tensile strength"/>
    <property type="evidence" value="ECO:0007669"/>
    <property type="project" value="TreeGrafter"/>
</dbReference>
<gene>
    <name evidence="4" type="ORF">ACPOL_0889</name>
</gene>
<dbReference type="PANTHER" id="PTHR24023:SF1095">
    <property type="entry name" value="EGF-LIKE DOMAIN-CONTAINING PROTEIN"/>
    <property type="match status" value="1"/>
</dbReference>
<dbReference type="Gene3D" id="2.60.120.40">
    <property type="match status" value="1"/>
</dbReference>
<dbReference type="InterPro" id="IPR050149">
    <property type="entry name" value="Collagen_superfamily"/>
</dbReference>
<keyword evidence="2" id="KW-1133">Transmembrane helix</keyword>
<evidence type="ECO:0000313" key="5">
    <source>
        <dbReference type="Proteomes" id="UP000253606"/>
    </source>
</evidence>
<dbReference type="InterPro" id="IPR014756">
    <property type="entry name" value="Ig_E-set"/>
</dbReference>
<keyword evidence="2" id="KW-0812">Transmembrane</keyword>
<evidence type="ECO:0000256" key="1">
    <source>
        <dbReference type="SAM" id="MobiDB-lite"/>
    </source>
</evidence>
<protein>
    <submittedName>
        <fullName evidence="4">Phage tail fiber protein</fullName>
    </submittedName>
</protein>
<dbReference type="PANTHER" id="PTHR24023">
    <property type="entry name" value="COLLAGEN ALPHA"/>
    <property type="match status" value="1"/>
</dbReference>
<reference evidence="4 5" key="1">
    <citation type="journal article" date="2018" name="Front. Microbiol.">
        <title>Hydrolytic Capabilities as a Key to Environmental Success: Chitinolytic and Cellulolytic Acidobacteria From Acidic Sub-arctic Soils and Boreal Peatlands.</title>
        <authorList>
            <person name="Belova S.E."/>
            <person name="Ravin N.V."/>
            <person name="Pankratov T.A."/>
            <person name="Rakitin A.L."/>
            <person name="Ivanova A.A."/>
            <person name="Beletsky A.V."/>
            <person name="Mardanov A.V."/>
            <person name="Sinninghe Damste J.S."/>
            <person name="Dedysh S.N."/>
        </authorList>
    </citation>
    <scope>NUCLEOTIDE SEQUENCE [LARGE SCALE GENOMIC DNA]</scope>
    <source>
        <strain evidence="4 5">SBC82</strain>
    </source>
</reference>
<feature type="compositionally biased region" description="Low complexity" evidence="1">
    <location>
        <begin position="378"/>
        <end position="442"/>
    </location>
</feature>
<dbReference type="Proteomes" id="UP000253606">
    <property type="component" value="Chromosome"/>
</dbReference>
<feature type="transmembrane region" description="Helical" evidence="2">
    <location>
        <begin position="76"/>
        <end position="98"/>
    </location>
</feature>
<sequence>MIRDTGPEMNCHSSVRLCSEDPRSGVFDSRLSLEGKYKIQLLGGCCVSLSSDSVQCVAYKPETDLNRRKLRMTHQFTSIIPLKGIGALTSVAGFLLLLSCPTRASAWCPEVITSAEPSYKTNPPELTLVGTNFGTGIPDVKIDGLSAVVVSHTNTRVVVKIPASVYEVPGSYDLLLTRIASQCQAATTFEVAIGAIGPQGPAGPMGLPGVAGPKGATGNAGPAGPIGLTGVAGPKGATGTAGPAGPIGLTGVAGAKGATGNAGPAGPMGLTGVAGAKGDTGSAGPAGPIGLTGAAGAKGATGGTGPAGAAGPIGPAGATGPMGLMGVAGAKGATGGIGPAGSTGPIGPTGLTGATGNAGPAGPTGLKGATGSTGPIGPTGLTGATGNAGPAGPMGLTGATGSAGPIGPTGPAGATGPIGLTGTSGPAGPTGLTGTAGTAGPAGPTGPAGPAGAAGGLVDFADFYALMPSDNAATVGPAADVSFPENGPAMAGTNITSNGSTVFTLGAIGIYEVQFQVSVNEAGQLELTLNGNALAYTVVGRASGTSQLVEMALVQTTDVASTLTVRNPAGNSTALTITPLAGGTSPVSAHLVITRLQ</sequence>
<dbReference type="CDD" id="cd00603">
    <property type="entry name" value="IPT_PCSR"/>
    <property type="match status" value="1"/>
</dbReference>
<dbReference type="Gene3D" id="2.60.40.10">
    <property type="entry name" value="Immunoglobulins"/>
    <property type="match status" value="1"/>
</dbReference>
<dbReference type="InterPro" id="IPR002909">
    <property type="entry name" value="IPT_dom"/>
</dbReference>
<dbReference type="InterPro" id="IPR008160">
    <property type="entry name" value="Collagen"/>
</dbReference>
<evidence type="ECO:0000313" key="4">
    <source>
        <dbReference type="EMBL" id="AXC10246.1"/>
    </source>
</evidence>
<dbReference type="GO" id="GO:0031012">
    <property type="term" value="C:extracellular matrix"/>
    <property type="evidence" value="ECO:0007669"/>
    <property type="project" value="TreeGrafter"/>
</dbReference>
<feature type="compositionally biased region" description="Low complexity" evidence="1">
    <location>
        <begin position="348"/>
        <end position="366"/>
    </location>
</feature>
<dbReference type="Pfam" id="PF01833">
    <property type="entry name" value="TIG"/>
    <property type="match status" value="1"/>
</dbReference>
<dbReference type="Pfam" id="PF01391">
    <property type="entry name" value="Collagen"/>
    <property type="match status" value="2"/>
</dbReference>
<dbReference type="InterPro" id="IPR013783">
    <property type="entry name" value="Ig-like_fold"/>
</dbReference>
<organism evidence="4 5">
    <name type="scientific">Acidisarcina polymorpha</name>
    <dbReference type="NCBI Taxonomy" id="2211140"/>
    <lineage>
        <taxon>Bacteria</taxon>
        <taxon>Pseudomonadati</taxon>
        <taxon>Acidobacteriota</taxon>
        <taxon>Terriglobia</taxon>
        <taxon>Terriglobales</taxon>
        <taxon>Acidobacteriaceae</taxon>
        <taxon>Acidisarcina</taxon>
    </lineage>
</organism>
<dbReference type="GO" id="GO:0030198">
    <property type="term" value="P:extracellular matrix organization"/>
    <property type="evidence" value="ECO:0007669"/>
    <property type="project" value="TreeGrafter"/>
</dbReference>
<dbReference type="AlphaFoldDB" id="A0A2Z5FV09"/>
<keyword evidence="2" id="KW-0472">Membrane</keyword>
<dbReference type="KEGG" id="abas:ACPOL_0889"/>
<feature type="domain" description="IPT/TIG" evidence="3">
    <location>
        <begin position="111"/>
        <end position="190"/>
    </location>
</feature>
<feature type="region of interest" description="Disordered" evidence="1">
    <location>
        <begin position="339"/>
        <end position="450"/>
    </location>
</feature>
<dbReference type="GO" id="GO:0005615">
    <property type="term" value="C:extracellular space"/>
    <property type="evidence" value="ECO:0007669"/>
    <property type="project" value="TreeGrafter"/>
</dbReference>
<evidence type="ECO:0000256" key="2">
    <source>
        <dbReference type="SAM" id="Phobius"/>
    </source>
</evidence>